<evidence type="ECO:0000313" key="2">
    <source>
        <dbReference type="Proteomes" id="UP001293254"/>
    </source>
</evidence>
<name>A0AAE1YX49_9LAMI</name>
<accession>A0AAE1YX49</accession>
<gene>
    <name evidence="1" type="ORF">Salat_0174800</name>
</gene>
<reference evidence="1" key="2">
    <citation type="journal article" date="2024" name="Plant">
        <title>Genomic evolution and insights into agronomic trait innovations of Sesamum species.</title>
        <authorList>
            <person name="Miao H."/>
            <person name="Wang L."/>
            <person name="Qu L."/>
            <person name="Liu H."/>
            <person name="Sun Y."/>
            <person name="Le M."/>
            <person name="Wang Q."/>
            <person name="Wei S."/>
            <person name="Zheng Y."/>
            <person name="Lin W."/>
            <person name="Duan Y."/>
            <person name="Cao H."/>
            <person name="Xiong S."/>
            <person name="Wang X."/>
            <person name="Wei L."/>
            <person name="Li C."/>
            <person name="Ma Q."/>
            <person name="Ju M."/>
            <person name="Zhao R."/>
            <person name="Li G."/>
            <person name="Mu C."/>
            <person name="Tian Q."/>
            <person name="Mei H."/>
            <person name="Zhang T."/>
            <person name="Gao T."/>
            <person name="Zhang H."/>
        </authorList>
    </citation>
    <scope>NUCLEOTIDE SEQUENCE</scope>
    <source>
        <strain evidence="1">3651</strain>
    </source>
</reference>
<proteinExistence type="predicted"/>
<comment type="caution">
    <text evidence="1">The sequence shown here is derived from an EMBL/GenBank/DDBJ whole genome shotgun (WGS) entry which is preliminary data.</text>
</comment>
<dbReference type="EMBL" id="JACGWO010000001">
    <property type="protein sequence ID" value="KAK4438405.1"/>
    <property type="molecule type" value="Genomic_DNA"/>
</dbReference>
<organism evidence="1 2">
    <name type="scientific">Sesamum alatum</name>
    <dbReference type="NCBI Taxonomy" id="300844"/>
    <lineage>
        <taxon>Eukaryota</taxon>
        <taxon>Viridiplantae</taxon>
        <taxon>Streptophyta</taxon>
        <taxon>Embryophyta</taxon>
        <taxon>Tracheophyta</taxon>
        <taxon>Spermatophyta</taxon>
        <taxon>Magnoliopsida</taxon>
        <taxon>eudicotyledons</taxon>
        <taxon>Gunneridae</taxon>
        <taxon>Pentapetalae</taxon>
        <taxon>asterids</taxon>
        <taxon>lamiids</taxon>
        <taxon>Lamiales</taxon>
        <taxon>Pedaliaceae</taxon>
        <taxon>Sesamum</taxon>
    </lineage>
</organism>
<dbReference type="AlphaFoldDB" id="A0AAE1YX49"/>
<protein>
    <submittedName>
        <fullName evidence="1">Uncharacterized protein</fullName>
    </submittedName>
</protein>
<dbReference type="Proteomes" id="UP001293254">
    <property type="component" value="Unassembled WGS sequence"/>
</dbReference>
<sequence>MSPGFLSQDQIYHFLCKSLILTEVLICFRSHKLLHVLCFSAVYMHSSQRLSCDQLQKQLDVQIVLRIAESRYDLSVQRTSMRCAANGIQKHRRSGNIKPLEKVLCLRTLRFQNIGYLKVFSSKGPNLEKCFSFHTGVGPE</sequence>
<evidence type="ECO:0000313" key="1">
    <source>
        <dbReference type="EMBL" id="KAK4438405.1"/>
    </source>
</evidence>
<reference evidence="1" key="1">
    <citation type="submission" date="2020-06" db="EMBL/GenBank/DDBJ databases">
        <authorList>
            <person name="Li T."/>
            <person name="Hu X."/>
            <person name="Zhang T."/>
            <person name="Song X."/>
            <person name="Zhang H."/>
            <person name="Dai N."/>
            <person name="Sheng W."/>
            <person name="Hou X."/>
            <person name="Wei L."/>
        </authorList>
    </citation>
    <scope>NUCLEOTIDE SEQUENCE</scope>
    <source>
        <strain evidence="1">3651</strain>
        <tissue evidence="1">Leaf</tissue>
    </source>
</reference>
<keyword evidence="2" id="KW-1185">Reference proteome</keyword>